<evidence type="ECO:0000256" key="4">
    <source>
        <dbReference type="ARBA" id="ARBA00023125"/>
    </source>
</evidence>
<dbReference type="STRING" id="6239.K04F10.1.1"/>
<dbReference type="KEGG" id="cel:CELE_K04F10.1"/>
<dbReference type="AlphaFoldDB" id="O44771"/>
<keyword evidence="4" id="KW-0238">DNA-binding</keyword>
<dbReference type="GO" id="GO:0003677">
    <property type="term" value="F:DNA binding"/>
    <property type="evidence" value="ECO:0007669"/>
    <property type="project" value="UniProtKB-KW"/>
</dbReference>
<dbReference type="SMART" id="SM00536">
    <property type="entry name" value="AXH"/>
    <property type="match status" value="1"/>
</dbReference>
<dbReference type="FunCoup" id="O44771">
    <property type="interactions" value="13"/>
</dbReference>
<dbReference type="AGR" id="WB:WBGene00019394"/>
<dbReference type="GO" id="GO:0006355">
    <property type="term" value="P:regulation of DNA-templated transcription"/>
    <property type="evidence" value="ECO:0007669"/>
    <property type="project" value="InterPro"/>
</dbReference>
<dbReference type="InParanoid" id="O44771"/>
<proteinExistence type="predicted"/>
<dbReference type="Bgee" id="WBGene00019394">
    <property type="expression patterns" value="Expressed in larva and 3 other cell types or tissues"/>
</dbReference>
<dbReference type="GO" id="GO:0005634">
    <property type="term" value="C:nucleus"/>
    <property type="evidence" value="ECO:0007669"/>
    <property type="project" value="UniProtKB-SubCell"/>
</dbReference>
<evidence type="ECO:0000313" key="9">
    <source>
        <dbReference type="Proteomes" id="UP000001940"/>
    </source>
</evidence>
<dbReference type="Pfam" id="PF08517">
    <property type="entry name" value="AXH"/>
    <property type="match status" value="1"/>
</dbReference>
<keyword evidence="5" id="KW-0804">Transcription</keyword>
<dbReference type="OMA" id="PFEMGSI"/>
<dbReference type="PhylomeDB" id="O44771"/>
<dbReference type="Proteomes" id="UP000001940">
    <property type="component" value="Chromosome I"/>
</dbReference>
<evidence type="ECO:0000256" key="3">
    <source>
        <dbReference type="ARBA" id="ARBA00023015"/>
    </source>
</evidence>
<dbReference type="OrthoDB" id="10000452at2759"/>
<comment type="subcellular location">
    <subcellularLocation>
        <location evidence="1">Nucleus</location>
    </subcellularLocation>
</comment>
<evidence type="ECO:0000313" key="8">
    <source>
        <dbReference type="EMBL" id="CCD70045.1"/>
    </source>
</evidence>
<keyword evidence="6" id="KW-0539">Nucleus</keyword>
<evidence type="ECO:0000256" key="6">
    <source>
        <dbReference type="ARBA" id="ARBA00023242"/>
    </source>
</evidence>
<sequence>MNFAPNQVLNPDLVQLLLASQTGNVNLWNPANFLLGTNSTIGQLPPVPQAFHFLPPLPPPITVTPLTPALLPTTSYPVEVATEDTAPHIKTEEPDPQPSTSEPSIAFEMGTIPASTYYPTHFMRGTQLNVANGNIKKVEDLSSDDFLRCAAESDDVIVNASVIKSIKSTAGSVTIIFETGIEKQLIPLKCQVEHPFFVLGKGWCSCNPRKSGENYGLDCEILQVDDVCIVLTRNEDKITDCAVDIVTAERDLELFSQRAALKEQLVDVYYERVSGRVSAPPERVLVTFSNEHRERRISE</sequence>
<gene>
    <name evidence="8" type="ORF">CELE_K04F10.1</name>
    <name evidence="8 10" type="ORF">K04F10.1</name>
</gene>
<dbReference type="PaxDb" id="6239-K04F10.1"/>
<reference evidence="8 9" key="1">
    <citation type="journal article" date="1998" name="Science">
        <title>Genome sequence of the nematode C. elegans: a platform for investigating biology.</title>
        <authorList>
            <consortium name="The C. elegans sequencing consortium"/>
            <person name="Sulson J.E."/>
            <person name="Waterston R."/>
        </authorList>
    </citation>
    <scope>NUCLEOTIDE SEQUENCE [LARGE SCALE GENOMIC DNA]</scope>
    <source>
        <strain evidence="8 9">Bristol N2</strain>
    </source>
</reference>
<dbReference type="EMBL" id="BX284601">
    <property type="protein sequence ID" value="CCD70045.1"/>
    <property type="molecule type" value="Genomic_DNA"/>
</dbReference>
<protein>
    <submittedName>
        <fullName evidence="8">AXH domain-containing protein</fullName>
    </submittedName>
</protein>
<organism evidence="8 9">
    <name type="scientific">Caenorhabditis elegans</name>
    <dbReference type="NCBI Taxonomy" id="6239"/>
    <lineage>
        <taxon>Eukaryota</taxon>
        <taxon>Metazoa</taxon>
        <taxon>Ecdysozoa</taxon>
        <taxon>Nematoda</taxon>
        <taxon>Chromadorea</taxon>
        <taxon>Rhabditida</taxon>
        <taxon>Rhabditina</taxon>
        <taxon>Rhabditomorpha</taxon>
        <taxon>Rhabditoidea</taxon>
        <taxon>Rhabditidae</taxon>
        <taxon>Peloderinae</taxon>
        <taxon>Caenorhabditis</taxon>
    </lineage>
</organism>
<name>O44771_CAEEL</name>
<dbReference type="WormBase" id="K04F10.1">
    <property type="protein sequence ID" value="CE41579"/>
    <property type="gene ID" value="WBGene00019394"/>
</dbReference>
<dbReference type="SMR" id="O44771"/>
<evidence type="ECO:0000256" key="5">
    <source>
        <dbReference type="ARBA" id="ARBA00023163"/>
    </source>
</evidence>
<evidence type="ECO:0000256" key="2">
    <source>
        <dbReference type="ARBA" id="ARBA00022491"/>
    </source>
</evidence>
<dbReference type="GeneID" id="187002"/>
<dbReference type="UCSC" id="K04F10.1">
    <property type="organism name" value="c. elegans"/>
</dbReference>
<keyword evidence="2" id="KW-0678">Repressor</keyword>
<dbReference type="RefSeq" id="NP_491837.2">
    <property type="nucleotide sequence ID" value="NM_059436.5"/>
</dbReference>
<evidence type="ECO:0000313" key="10">
    <source>
        <dbReference type="WormBase" id="K04F10.1"/>
    </source>
</evidence>
<dbReference type="InterPro" id="IPR043404">
    <property type="entry name" value="ATAXIN1-like"/>
</dbReference>
<dbReference type="PeptideAtlas" id="O44771"/>
<dbReference type="SUPFAM" id="SSF102031">
    <property type="entry name" value="AXH domain"/>
    <property type="match status" value="1"/>
</dbReference>
<keyword evidence="9" id="KW-1185">Reference proteome</keyword>
<evidence type="ECO:0000259" key="7">
    <source>
        <dbReference type="PROSITE" id="PS51148"/>
    </source>
</evidence>
<dbReference type="PRO" id="PR:O44771"/>
<evidence type="ECO:0000256" key="1">
    <source>
        <dbReference type="ARBA" id="ARBA00004123"/>
    </source>
</evidence>
<dbReference type="InterPro" id="IPR003652">
    <property type="entry name" value="Ataxin_AXH_dom"/>
</dbReference>
<accession>O44771</accession>
<dbReference type="eggNOG" id="KOG4053">
    <property type="taxonomic scope" value="Eukaryota"/>
</dbReference>
<dbReference type="PANTHER" id="PTHR13392">
    <property type="entry name" value="ATAXIN 1"/>
    <property type="match status" value="1"/>
</dbReference>
<dbReference type="PANTHER" id="PTHR13392:SF13">
    <property type="entry name" value="AXH DOMAIN-CONTAINING PROTEIN"/>
    <property type="match status" value="1"/>
</dbReference>
<keyword evidence="3" id="KW-0805">Transcription regulation</keyword>
<dbReference type="Gene3D" id="2.170.16.10">
    <property type="entry name" value="Hedgehog/Intein (Hint) domain"/>
    <property type="match status" value="1"/>
</dbReference>
<dbReference type="InterPro" id="IPR036096">
    <property type="entry name" value="Ataxin_AXH_dom_sf"/>
</dbReference>
<dbReference type="HOGENOM" id="CLU_925107_0_0_1"/>
<dbReference type="CTD" id="187002"/>
<dbReference type="GO" id="GO:0003723">
    <property type="term" value="F:RNA binding"/>
    <property type="evidence" value="ECO:0007669"/>
    <property type="project" value="InterPro"/>
</dbReference>
<feature type="domain" description="AXH" evidence="7">
    <location>
        <begin position="110"/>
        <end position="239"/>
    </location>
</feature>
<dbReference type="PROSITE" id="PS51148">
    <property type="entry name" value="AXH"/>
    <property type="match status" value="1"/>
</dbReference>